<feature type="region of interest" description="Disordered" evidence="1">
    <location>
        <begin position="64"/>
        <end position="92"/>
    </location>
</feature>
<accession>A0A392RBS8</accession>
<feature type="non-terminal residue" evidence="2">
    <location>
        <position position="92"/>
    </location>
</feature>
<dbReference type="EMBL" id="LXQA010210206">
    <property type="protein sequence ID" value="MCI34073.1"/>
    <property type="molecule type" value="Genomic_DNA"/>
</dbReference>
<evidence type="ECO:0000313" key="2">
    <source>
        <dbReference type="EMBL" id="MCI34073.1"/>
    </source>
</evidence>
<comment type="caution">
    <text evidence="2">The sequence shown here is derived from an EMBL/GenBank/DDBJ whole genome shotgun (WGS) entry which is preliminary data.</text>
</comment>
<evidence type="ECO:0000256" key="1">
    <source>
        <dbReference type="SAM" id="MobiDB-lite"/>
    </source>
</evidence>
<dbReference type="Proteomes" id="UP000265520">
    <property type="component" value="Unassembled WGS sequence"/>
</dbReference>
<protein>
    <submittedName>
        <fullName evidence="2">Replication factor A protein</fullName>
    </submittedName>
</protein>
<dbReference type="AlphaFoldDB" id="A0A392RBS8"/>
<evidence type="ECO:0000313" key="3">
    <source>
        <dbReference type="Proteomes" id="UP000265520"/>
    </source>
</evidence>
<name>A0A392RBS8_9FABA</name>
<keyword evidence="3" id="KW-1185">Reference proteome</keyword>
<reference evidence="2 3" key="1">
    <citation type="journal article" date="2018" name="Front. Plant Sci.">
        <title>Red Clover (Trifolium pratense) and Zigzag Clover (T. medium) - A Picture of Genomic Similarities and Differences.</title>
        <authorList>
            <person name="Dluhosova J."/>
            <person name="Istvanek J."/>
            <person name="Nedelnik J."/>
            <person name="Repkova J."/>
        </authorList>
    </citation>
    <scope>NUCLEOTIDE SEQUENCE [LARGE SCALE GENOMIC DNA]</scope>
    <source>
        <strain evidence="3">cv. 10/8</strain>
        <tissue evidence="2">Leaf</tissue>
    </source>
</reference>
<proteinExistence type="predicted"/>
<sequence length="92" mass="9928">VDKVGSYPLEFDSLVGKKMLFTVDAGVRPNNISDGSIRVRRVCSDSVIIDKFCAEGPFTTPVKAIPPIDLDDDDDLTDASDSAEDSESSDFV</sequence>
<feature type="compositionally biased region" description="Acidic residues" evidence="1">
    <location>
        <begin position="69"/>
        <end position="92"/>
    </location>
</feature>
<organism evidence="2 3">
    <name type="scientific">Trifolium medium</name>
    <dbReference type="NCBI Taxonomy" id="97028"/>
    <lineage>
        <taxon>Eukaryota</taxon>
        <taxon>Viridiplantae</taxon>
        <taxon>Streptophyta</taxon>
        <taxon>Embryophyta</taxon>
        <taxon>Tracheophyta</taxon>
        <taxon>Spermatophyta</taxon>
        <taxon>Magnoliopsida</taxon>
        <taxon>eudicotyledons</taxon>
        <taxon>Gunneridae</taxon>
        <taxon>Pentapetalae</taxon>
        <taxon>rosids</taxon>
        <taxon>fabids</taxon>
        <taxon>Fabales</taxon>
        <taxon>Fabaceae</taxon>
        <taxon>Papilionoideae</taxon>
        <taxon>50 kb inversion clade</taxon>
        <taxon>NPAAA clade</taxon>
        <taxon>Hologalegina</taxon>
        <taxon>IRL clade</taxon>
        <taxon>Trifolieae</taxon>
        <taxon>Trifolium</taxon>
    </lineage>
</organism>
<feature type="non-terminal residue" evidence="2">
    <location>
        <position position="1"/>
    </location>
</feature>